<sequence length="144" mass="15339">MVEWVDGALDDPRPASDAAVREAQDELEVELPSEFLAVAQVHQGAAPVPAGIDLPNGFGTAVDHLLHFAGSPFTSNIVAAIFPLVDVLDEGIIPFAADVGGDFFCFDYRADDKNPAVVFWSVDWGVVPLAPDFAGFLSMLRPSV</sequence>
<dbReference type="InterPro" id="IPR018958">
    <property type="entry name" value="Knr4/Smi1-like_dom"/>
</dbReference>
<evidence type="ECO:0000313" key="2">
    <source>
        <dbReference type="EMBL" id="MCY1141120.1"/>
    </source>
</evidence>
<dbReference type="RefSeq" id="WP_267565487.1">
    <property type="nucleotide sequence ID" value="NZ_JAPNTZ010000008.1"/>
</dbReference>
<dbReference type="SUPFAM" id="SSF160631">
    <property type="entry name" value="SMI1/KNR4-like"/>
    <property type="match status" value="1"/>
</dbReference>
<accession>A0ABT4B667</accession>
<dbReference type="SMART" id="SM00860">
    <property type="entry name" value="SMI1_KNR4"/>
    <property type="match status" value="1"/>
</dbReference>
<feature type="domain" description="Knr4/Smi1-like" evidence="1">
    <location>
        <begin position="14"/>
        <end position="139"/>
    </location>
</feature>
<dbReference type="InterPro" id="IPR037883">
    <property type="entry name" value="Knr4/Smi1-like_sf"/>
</dbReference>
<dbReference type="EMBL" id="JAPNTZ010000008">
    <property type="protein sequence ID" value="MCY1141120.1"/>
    <property type="molecule type" value="Genomic_DNA"/>
</dbReference>
<organism evidence="2 3">
    <name type="scientific">Paractinoplanes pyxinae</name>
    <dbReference type="NCBI Taxonomy" id="2997416"/>
    <lineage>
        <taxon>Bacteria</taxon>
        <taxon>Bacillati</taxon>
        <taxon>Actinomycetota</taxon>
        <taxon>Actinomycetes</taxon>
        <taxon>Micromonosporales</taxon>
        <taxon>Micromonosporaceae</taxon>
        <taxon>Paractinoplanes</taxon>
    </lineage>
</organism>
<proteinExistence type="predicted"/>
<name>A0ABT4B667_9ACTN</name>
<comment type="caution">
    <text evidence="2">The sequence shown here is derived from an EMBL/GenBank/DDBJ whole genome shotgun (WGS) entry which is preliminary data.</text>
</comment>
<dbReference type="Proteomes" id="UP001151002">
    <property type="component" value="Unassembled WGS sequence"/>
</dbReference>
<keyword evidence="3" id="KW-1185">Reference proteome</keyword>
<evidence type="ECO:0000313" key="3">
    <source>
        <dbReference type="Proteomes" id="UP001151002"/>
    </source>
</evidence>
<protein>
    <submittedName>
        <fullName evidence="2">SMI1/KNR4 family protein</fullName>
    </submittedName>
</protein>
<dbReference type="Pfam" id="PF09346">
    <property type="entry name" value="SMI1_KNR4"/>
    <property type="match status" value="1"/>
</dbReference>
<gene>
    <name evidence="2" type="ORF">OWR29_24240</name>
</gene>
<reference evidence="2" key="1">
    <citation type="submission" date="2022-11" db="EMBL/GenBank/DDBJ databases">
        <authorList>
            <person name="Somphong A."/>
            <person name="Phongsopitanun W."/>
        </authorList>
    </citation>
    <scope>NUCLEOTIDE SEQUENCE</scope>
    <source>
        <strain evidence="2">Pm04-4</strain>
    </source>
</reference>
<evidence type="ECO:0000259" key="1">
    <source>
        <dbReference type="SMART" id="SM00860"/>
    </source>
</evidence>
<dbReference type="Gene3D" id="3.40.1580.10">
    <property type="entry name" value="SMI1/KNR4-like"/>
    <property type="match status" value="1"/>
</dbReference>